<reference evidence="3" key="1">
    <citation type="journal article" date="2019" name="J. Virol.">
        <title>Medusavirus, a novel large DNA virus discovered from hot spring water.</title>
        <authorList>
            <person name="Yoshikawa G."/>
            <person name="Blanc-Mathieu R."/>
            <person name="Song C."/>
            <person name="Kayama Y."/>
            <person name="Mochizuki T."/>
            <person name="Murata K."/>
            <person name="Ogata H."/>
            <person name="Takemura M."/>
        </authorList>
    </citation>
    <scope>NUCLEOTIDE SEQUENCE [LARGE SCALE GENOMIC DNA]</scope>
</reference>
<dbReference type="EMBL" id="AP018495">
    <property type="protein sequence ID" value="BBI30426.1"/>
    <property type="molecule type" value="Genomic_DNA"/>
</dbReference>
<accession>A0A3T1CX78</accession>
<protein>
    <recommendedName>
        <fullName evidence="4">HNH endonuclease</fullName>
    </recommendedName>
</protein>
<feature type="region of interest" description="Disordered" evidence="1">
    <location>
        <begin position="42"/>
        <end position="61"/>
    </location>
</feature>
<evidence type="ECO:0000313" key="3">
    <source>
        <dbReference type="Proteomes" id="UP001161669"/>
    </source>
</evidence>
<dbReference type="Proteomes" id="UP001161669">
    <property type="component" value="Segment"/>
</dbReference>
<feature type="compositionally biased region" description="Basic residues" evidence="1">
    <location>
        <begin position="46"/>
        <end position="56"/>
    </location>
</feature>
<evidence type="ECO:0008006" key="4">
    <source>
        <dbReference type="Google" id="ProtNLM"/>
    </source>
</evidence>
<sequence>MTTRECKTCKETFPLDRHHFHIGERYIGGFVPHCRECSNARERARREKLRPKKPKHAVPEGMKHCTQCRHTKLKSSFNKSRSTSDGHQHECRECQRKRSARHHAKTKAINTQRTDLYDGVKACARCERVRKRTKFYDCPSNTDGLSSSCRTCYYERAWEAATEHHERLEEAKRDEVCVCCGENDPMVLDFDHVRWEDKRTIIGPGVTRTDEKMFDEMAKTQFLCANCHADKTGREQQQRYPDASRAWEPKKRRAYELHDDQRLAAKRCADCALPVPDDNENRALLRKFHWDHRDYQNKSFTISVGAALGFDDNTLLEEIAKCDLRCANCHRRRTAIQFNFRPYDRTPLRTTALPVPWAAIPEMPRKSRAWTAFLIADGLLERYGETRVLKFATCQREVRRLVTTDGETLRRVDLVAKLLQRWESVRNSVGGGLA</sequence>
<evidence type="ECO:0000256" key="1">
    <source>
        <dbReference type="SAM" id="MobiDB-lite"/>
    </source>
</evidence>
<evidence type="ECO:0000313" key="2">
    <source>
        <dbReference type="EMBL" id="BBI30426.1"/>
    </source>
</evidence>
<organism evidence="2 3">
    <name type="scientific">Acanthamoeba castellanii medusavirus J1</name>
    <dbReference type="NCBI Taxonomy" id="3114988"/>
    <lineage>
        <taxon>Viruses</taxon>
        <taxon>Varidnaviria</taxon>
        <taxon>Bamfordvirae</taxon>
        <taxon>Nucleocytoviricota</taxon>
        <taxon>Megaviricetes</taxon>
        <taxon>Mamonoviridae</taxon>
        <taxon>Medusavirus</taxon>
        <taxon>Medusavirus medusae</taxon>
    </lineage>
</organism>
<proteinExistence type="predicted"/>
<keyword evidence="3" id="KW-1185">Reference proteome</keyword>
<name>A0A3T1CX78_9VIRU</name>
<dbReference type="KEGG" id="vg:80540778"/>